<evidence type="ECO:0000256" key="5">
    <source>
        <dbReference type="ARBA" id="ARBA00023186"/>
    </source>
</evidence>
<comment type="caution">
    <text evidence="6">The sequence shown here is derived from an EMBL/GenBank/DDBJ whole genome shotgun (WGS) entry which is preliminary data.</text>
</comment>
<comment type="similarity">
    <text evidence="2">Belongs to the FliS family.</text>
</comment>
<dbReference type="Gene3D" id="1.20.120.340">
    <property type="entry name" value="Flagellar protein FliS"/>
    <property type="match status" value="1"/>
</dbReference>
<dbReference type="Proteomes" id="UP001481413">
    <property type="component" value="Unassembled WGS sequence"/>
</dbReference>
<dbReference type="PANTHER" id="PTHR34773:SF1">
    <property type="entry name" value="FLAGELLAR SECRETION CHAPERONE FLIS"/>
    <property type="match status" value="1"/>
</dbReference>
<dbReference type="PANTHER" id="PTHR34773">
    <property type="entry name" value="FLAGELLAR SECRETION CHAPERONE FLIS"/>
    <property type="match status" value="1"/>
</dbReference>
<evidence type="ECO:0000313" key="6">
    <source>
        <dbReference type="EMBL" id="GAA6146523.1"/>
    </source>
</evidence>
<protein>
    <recommendedName>
        <fullName evidence="8">Flagellar secretion chaperone FliS</fullName>
    </recommendedName>
</protein>
<evidence type="ECO:0008006" key="8">
    <source>
        <dbReference type="Google" id="ProtNLM"/>
    </source>
</evidence>
<accession>A0ABQ0A296</accession>
<proteinExistence type="inferred from homology"/>
<evidence type="ECO:0000256" key="4">
    <source>
        <dbReference type="ARBA" id="ARBA00022795"/>
    </source>
</evidence>
<dbReference type="InterPro" id="IPR036584">
    <property type="entry name" value="FliS_sf"/>
</dbReference>
<reference evidence="6 7" key="1">
    <citation type="submission" date="2024-04" db="EMBL/GenBank/DDBJ databases">
        <title>Draft genome sequence of Thalassolituus maritimus NBRC 116585.</title>
        <authorList>
            <person name="Miyakawa T."/>
            <person name="Kusuya Y."/>
            <person name="Miura T."/>
        </authorList>
    </citation>
    <scope>NUCLEOTIDE SEQUENCE [LARGE SCALE GENOMIC DNA]</scope>
    <source>
        <strain evidence="6 7">5NW40-0001</strain>
    </source>
</reference>
<dbReference type="EMBL" id="BAABWH010000008">
    <property type="protein sequence ID" value="GAA6146523.1"/>
    <property type="molecule type" value="Genomic_DNA"/>
</dbReference>
<evidence type="ECO:0000313" key="7">
    <source>
        <dbReference type="Proteomes" id="UP001481413"/>
    </source>
</evidence>
<keyword evidence="4" id="KW-1005">Bacterial flagellum biogenesis</keyword>
<evidence type="ECO:0000256" key="3">
    <source>
        <dbReference type="ARBA" id="ARBA00022490"/>
    </source>
</evidence>
<dbReference type="RefSeq" id="WP_353295745.1">
    <property type="nucleotide sequence ID" value="NZ_BAABWH010000008.1"/>
</dbReference>
<comment type="subcellular location">
    <subcellularLocation>
        <location evidence="1">Cytoplasm</location>
        <location evidence="1">Cytosol</location>
    </subcellularLocation>
</comment>
<dbReference type="NCBIfam" id="TIGR00208">
    <property type="entry name" value="fliS"/>
    <property type="match status" value="1"/>
</dbReference>
<dbReference type="SUPFAM" id="SSF101116">
    <property type="entry name" value="Flagellar export chaperone FliS"/>
    <property type="match status" value="1"/>
</dbReference>
<dbReference type="CDD" id="cd16098">
    <property type="entry name" value="FliS"/>
    <property type="match status" value="1"/>
</dbReference>
<dbReference type="InterPro" id="IPR003713">
    <property type="entry name" value="FliS"/>
</dbReference>
<sequence>MVKCALMFGPLLAGDLFMYQSGASQYQKVNVTSEVLDADPHRLIQLLMEAALTRMAQAKGAIQRKDMQEKASLLGRVNEIIQTLQSSLDHNQGGDLAGNLDRLYDYMVRRLLEASGKNSTDMIDEVMGLMLEVKTGWDGIRQEYLESVHGVRKETDDGAPGRLSSSVSA</sequence>
<organism evidence="6 7">
    <name type="scientific">Thalassolituus maritimus</name>
    <dbReference type="NCBI Taxonomy" id="484498"/>
    <lineage>
        <taxon>Bacteria</taxon>
        <taxon>Pseudomonadati</taxon>
        <taxon>Pseudomonadota</taxon>
        <taxon>Gammaproteobacteria</taxon>
        <taxon>Oceanospirillales</taxon>
        <taxon>Oceanospirillaceae</taxon>
        <taxon>Thalassolituus</taxon>
    </lineage>
</organism>
<evidence type="ECO:0000256" key="2">
    <source>
        <dbReference type="ARBA" id="ARBA00008787"/>
    </source>
</evidence>
<keyword evidence="5" id="KW-0143">Chaperone</keyword>
<evidence type="ECO:0000256" key="1">
    <source>
        <dbReference type="ARBA" id="ARBA00004514"/>
    </source>
</evidence>
<keyword evidence="3" id="KW-0963">Cytoplasm</keyword>
<keyword evidence="7" id="KW-1185">Reference proteome</keyword>
<dbReference type="Pfam" id="PF02561">
    <property type="entry name" value="FliS"/>
    <property type="match status" value="1"/>
</dbReference>
<name>A0ABQ0A296_9GAMM</name>
<gene>
    <name evidence="6" type="ORF">NBRC116585_26410</name>
</gene>